<sequence length="64" mass="8065">MVTTMDFDCDSWYTMHKVKIDEILEIIYRTLKHQISLPKFIPYNFKFEWEQMRVQMIEYLYYNS</sequence>
<accession>A0A7M3UNG7</accession>
<name>A0A7M3UNG7_9VIRU</name>
<evidence type="ECO:0000313" key="1">
    <source>
        <dbReference type="EMBL" id="QOI90222.1"/>
    </source>
</evidence>
<protein>
    <submittedName>
        <fullName evidence="1">Uncharacterized protein</fullName>
    </submittedName>
</protein>
<organism evidence="1 2">
    <name type="scientific">Pyramimonas orientalis virus 01B</name>
    <dbReference type="NCBI Taxonomy" id="3134525"/>
    <lineage>
        <taxon>Viruses</taxon>
        <taxon>Varidnaviria</taxon>
        <taxon>Bamfordvirae</taxon>
        <taxon>Nucleocytoviricota</taxon>
        <taxon>Megaviricetes</taxon>
        <taxon>Imitervirales</taxon>
        <taxon>Allomimiviridae</taxon>
        <taxon>Heliosvirus</taxon>
        <taxon>Heliosvirus raunefjordenense</taxon>
    </lineage>
</organism>
<reference evidence="1" key="1">
    <citation type="submission" date="2020-06" db="EMBL/GenBank/DDBJ databases">
        <title>Lateral gene transfer of anion-conducting channel rhodopsins between green algae and giant viruses.</title>
        <authorList>
            <person name="Rozenberg A."/>
            <person name="Oppermann J."/>
            <person name="Wietek J."/>
            <person name="Fernandez Lahore R.G."/>
            <person name="Sandaa R.-A."/>
            <person name="Bratbak G."/>
            <person name="Hegemann P."/>
            <person name="Beja O."/>
        </authorList>
    </citation>
    <scope>NUCLEOTIDE SEQUENCE</scope>
    <source>
        <strain evidence="1">01B</strain>
    </source>
</reference>
<dbReference type="Proteomes" id="UP001162120">
    <property type="component" value="Segment"/>
</dbReference>
<keyword evidence="2" id="KW-1185">Reference proteome</keyword>
<proteinExistence type="predicted"/>
<dbReference type="EMBL" id="MT663534">
    <property type="protein sequence ID" value="QOI90222.1"/>
    <property type="molecule type" value="Genomic_DNA"/>
</dbReference>
<evidence type="ECO:0000313" key="2">
    <source>
        <dbReference type="Proteomes" id="UP001162120"/>
    </source>
</evidence>
<gene>
    <name evidence="1" type="ORF">HWQ62_00085</name>
</gene>